<dbReference type="AlphaFoldDB" id="A0A917G2Z2"/>
<name>A0A917G2Z2_9BACI</name>
<dbReference type="EMBL" id="BMJT01000003">
    <property type="protein sequence ID" value="GGG19809.1"/>
    <property type="molecule type" value="Genomic_DNA"/>
</dbReference>
<comment type="caution">
    <text evidence="1">The sequence shown here is derived from an EMBL/GenBank/DDBJ whole genome shotgun (WGS) entry which is preliminary data.</text>
</comment>
<keyword evidence="2" id="KW-1185">Reference proteome</keyword>
<dbReference type="Pfam" id="PF05954">
    <property type="entry name" value="Phage_GPD"/>
    <property type="match status" value="1"/>
</dbReference>
<dbReference type="Proteomes" id="UP000616608">
    <property type="component" value="Unassembled WGS sequence"/>
</dbReference>
<sequence length="338" mass="37992">MQARQSLLKLQYTNKDISKSLASYLLGWTYTDYMSGAIDDLQINLEDKAHLWNAAWMPNKGATLRATIILKNWEAESSTLDAVIGLFEVDTLNSKGPPSVVTIKALAIPESSALRGEDKNKAWEKTKLRTIAQELVSKAGMKLFYDTSENPEYDRMEQTGETDLLFLFRLCKDAGLCLKVTNGQVAIFDEQKYEAKPPITTITRGKSLIEGHDFTTTMNEIYAACKVSYQDGDKKQKIEATFTAPKSPGTKRTLYINERVKDKTEAQKLAKKKLREKNREATTGKFQLMGHPKYTAGATIMVKGFGWFDGKYIITQATHSKSGKYSTSIDVRRCLEGY</sequence>
<evidence type="ECO:0000313" key="2">
    <source>
        <dbReference type="Proteomes" id="UP000616608"/>
    </source>
</evidence>
<accession>A0A917G2Z2</accession>
<evidence type="ECO:0008006" key="3">
    <source>
        <dbReference type="Google" id="ProtNLM"/>
    </source>
</evidence>
<protein>
    <recommendedName>
        <fullName evidence="3">Late control protein</fullName>
    </recommendedName>
</protein>
<evidence type="ECO:0000313" key="1">
    <source>
        <dbReference type="EMBL" id="GGG19809.1"/>
    </source>
</evidence>
<dbReference type="SUPFAM" id="SSF69279">
    <property type="entry name" value="Phage tail proteins"/>
    <property type="match status" value="1"/>
</dbReference>
<proteinExistence type="predicted"/>
<gene>
    <name evidence="1" type="ORF">GCM10007425_12780</name>
</gene>
<organism evidence="1 2">
    <name type="scientific">Lysinibacillus alkalisoli</name>
    <dbReference type="NCBI Taxonomy" id="1911548"/>
    <lineage>
        <taxon>Bacteria</taxon>
        <taxon>Bacillati</taxon>
        <taxon>Bacillota</taxon>
        <taxon>Bacilli</taxon>
        <taxon>Bacillales</taxon>
        <taxon>Bacillaceae</taxon>
        <taxon>Lysinibacillus</taxon>
    </lineage>
</organism>
<reference evidence="1" key="2">
    <citation type="submission" date="2020-09" db="EMBL/GenBank/DDBJ databases">
        <authorList>
            <person name="Sun Q."/>
            <person name="Zhou Y."/>
        </authorList>
    </citation>
    <scope>NUCLEOTIDE SEQUENCE</scope>
    <source>
        <strain evidence="1">CGMCC 1.15760</strain>
    </source>
</reference>
<dbReference type="RefSeq" id="WP_188614191.1">
    <property type="nucleotide sequence ID" value="NZ_BMJT01000003.1"/>
</dbReference>
<reference evidence="1" key="1">
    <citation type="journal article" date="2014" name="Int. J. Syst. Evol. Microbiol.">
        <title>Complete genome sequence of Corynebacterium casei LMG S-19264T (=DSM 44701T), isolated from a smear-ripened cheese.</title>
        <authorList>
            <consortium name="US DOE Joint Genome Institute (JGI-PGF)"/>
            <person name="Walter F."/>
            <person name="Albersmeier A."/>
            <person name="Kalinowski J."/>
            <person name="Ruckert C."/>
        </authorList>
    </citation>
    <scope>NUCLEOTIDE SEQUENCE</scope>
    <source>
        <strain evidence="1">CGMCC 1.15760</strain>
    </source>
</reference>